<protein>
    <recommendedName>
        <fullName evidence="6">Nucleoid-associated protein NdpA</fullName>
    </recommendedName>
</protein>
<comment type="similarity">
    <text evidence="2">Belongs to the YejK family.</text>
</comment>
<keyword evidence="3" id="KW-0963">Cytoplasm</keyword>
<proteinExistence type="inferred from homology"/>
<evidence type="ECO:0000256" key="3">
    <source>
        <dbReference type="ARBA" id="ARBA00022490"/>
    </source>
</evidence>
<dbReference type="Pfam" id="PF04245">
    <property type="entry name" value="NA37"/>
    <property type="match status" value="1"/>
</dbReference>
<dbReference type="InterPro" id="IPR007358">
    <property type="entry name" value="Nucleoid_associated_NdpA"/>
</dbReference>
<dbReference type="AlphaFoldDB" id="H3Z9L9"/>
<dbReference type="eggNOG" id="COG3081">
    <property type="taxonomic scope" value="Bacteria"/>
</dbReference>
<evidence type="ECO:0000313" key="4">
    <source>
        <dbReference type="EMBL" id="EHR42720.1"/>
    </source>
</evidence>
<dbReference type="PANTHER" id="PTHR38772">
    <property type="match status" value="1"/>
</dbReference>
<dbReference type="GO" id="GO:0003727">
    <property type="term" value="F:single-stranded RNA binding"/>
    <property type="evidence" value="ECO:0007669"/>
    <property type="project" value="TreeGrafter"/>
</dbReference>
<evidence type="ECO:0000256" key="1">
    <source>
        <dbReference type="ARBA" id="ARBA00004453"/>
    </source>
</evidence>
<organism evidence="4 5">
    <name type="scientific">Alishewanella jeotgali KCTC 22429</name>
    <dbReference type="NCBI Taxonomy" id="1129374"/>
    <lineage>
        <taxon>Bacteria</taxon>
        <taxon>Pseudomonadati</taxon>
        <taxon>Pseudomonadota</taxon>
        <taxon>Gammaproteobacteria</taxon>
        <taxon>Alteromonadales</taxon>
        <taxon>Alteromonadaceae</taxon>
        <taxon>Alishewanella</taxon>
    </lineage>
</organism>
<evidence type="ECO:0000256" key="2">
    <source>
        <dbReference type="ARBA" id="ARBA00009035"/>
    </source>
</evidence>
<evidence type="ECO:0008006" key="6">
    <source>
        <dbReference type="Google" id="ProtNLM"/>
    </source>
</evidence>
<dbReference type="EMBL" id="AHTH01000001">
    <property type="protein sequence ID" value="EHR42720.1"/>
    <property type="molecule type" value="Genomic_DNA"/>
</dbReference>
<dbReference type="PATRIC" id="fig|1129374.4.peg.20"/>
<gene>
    <name evidence="4" type="ORF">AJE_00100</name>
</gene>
<keyword evidence="5" id="KW-1185">Reference proteome</keyword>
<dbReference type="GO" id="GO:0043590">
    <property type="term" value="C:bacterial nucleoid"/>
    <property type="evidence" value="ECO:0007669"/>
    <property type="project" value="TreeGrafter"/>
</dbReference>
<comment type="subcellular location">
    <subcellularLocation>
        <location evidence="1">Cytoplasm</location>
        <location evidence="1">Nucleoid</location>
    </subcellularLocation>
</comment>
<sequence>MQIRSAVMHKINKKSGETDSTLQDRKQVLPIDDILLELAKDVQRKYISDFNQHGSLGNDPNLYRFPVILSEYLNASTDFLPFTVSTAKLIQAEMNKQMFTTSGVVMVLHYVDQSRDWLLVLMLKTKETAGLDEKNLKLTTSYVFDIEHIHEAARVDLAKFIAKETPHLTFIKPRAGKDDPGKYFRDALGCTEYIESKANTVNLVSVVEAYAESKGWTGDQLTTVRKKLFDYCVEKHDNQETVNLTGLSAILNDQDPGDFATFAKQVDIPVSDEFSPHPATYKRLQRISKKFGHVSLAFDVEDVQSSRIVLVDEGNGKYHVQVKDVPDSLVQEIRKARGS</sequence>
<dbReference type="GO" id="GO:0003690">
    <property type="term" value="F:double-stranded DNA binding"/>
    <property type="evidence" value="ECO:0007669"/>
    <property type="project" value="TreeGrafter"/>
</dbReference>
<accession>H3Z9L9</accession>
<dbReference type="STRING" id="1129374.AJE_00100"/>
<dbReference type="PANTHER" id="PTHR38772:SF1">
    <property type="entry name" value="NUCLEOID-ASSOCIATED PROTEIN YEJK"/>
    <property type="match status" value="1"/>
</dbReference>
<reference evidence="4 5" key="1">
    <citation type="journal article" date="2012" name="J. Bacteriol.">
        <title>Genome Sequence of Extracellular-Protease-Producing Alishewanella jeotgali Isolated from Traditional Korean Fermented Seafood.</title>
        <authorList>
            <person name="Jung J."/>
            <person name="Chun J."/>
            <person name="Park W."/>
        </authorList>
    </citation>
    <scope>NUCLEOTIDE SEQUENCE [LARGE SCALE GENOMIC DNA]</scope>
    <source>
        <strain evidence="4 5">KCTC 22429</strain>
    </source>
</reference>
<comment type="caution">
    <text evidence="4">The sequence shown here is derived from an EMBL/GenBank/DDBJ whole genome shotgun (WGS) entry which is preliminary data.</text>
</comment>
<evidence type="ECO:0000313" key="5">
    <source>
        <dbReference type="Proteomes" id="UP000012046"/>
    </source>
</evidence>
<dbReference type="Proteomes" id="UP000012046">
    <property type="component" value="Unassembled WGS sequence"/>
</dbReference>
<name>H3Z9L9_9ALTE</name>